<gene>
    <name evidence="1" type="ORF">U0070_019550</name>
</gene>
<keyword evidence="2" id="KW-1185">Reference proteome</keyword>
<evidence type="ECO:0000313" key="1">
    <source>
        <dbReference type="EMBL" id="KAK7827726.1"/>
    </source>
</evidence>
<proteinExistence type="predicted"/>
<name>A0AAW0JNJ6_MYOGA</name>
<dbReference type="AlphaFoldDB" id="A0AAW0JNJ6"/>
<reference evidence="1 2" key="1">
    <citation type="journal article" date="2023" name="bioRxiv">
        <title>Conserved and derived expression patterns and positive selection on dental genes reveal complex evolutionary context of ever-growing rodent molars.</title>
        <authorList>
            <person name="Calamari Z.T."/>
            <person name="Song A."/>
            <person name="Cohen E."/>
            <person name="Akter M."/>
            <person name="Roy R.D."/>
            <person name="Hallikas O."/>
            <person name="Christensen M.M."/>
            <person name="Li P."/>
            <person name="Marangoni P."/>
            <person name="Jernvall J."/>
            <person name="Klein O.D."/>
        </authorList>
    </citation>
    <scope>NUCLEOTIDE SEQUENCE [LARGE SCALE GENOMIC DNA]</scope>
    <source>
        <strain evidence="1">V071</strain>
    </source>
</reference>
<comment type="caution">
    <text evidence="1">The sequence shown here is derived from an EMBL/GenBank/DDBJ whole genome shotgun (WGS) entry which is preliminary data.</text>
</comment>
<accession>A0AAW0JNJ6</accession>
<organism evidence="1 2">
    <name type="scientific">Myodes glareolus</name>
    <name type="common">Bank vole</name>
    <name type="synonym">Clethrionomys glareolus</name>
    <dbReference type="NCBI Taxonomy" id="447135"/>
    <lineage>
        <taxon>Eukaryota</taxon>
        <taxon>Metazoa</taxon>
        <taxon>Chordata</taxon>
        <taxon>Craniata</taxon>
        <taxon>Vertebrata</taxon>
        <taxon>Euteleostomi</taxon>
        <taxon>Mammalia</taxon>
        <taxon>Eutheria</taxon>
        <taxon>Euarchontoglires</taxon>
        <taxon>Glires</taxon>
        <taxon>Rodentia</taxon>
        <taxon>Myomorpha</taxon>
        <taxon>Muroidea</taxon>
        <taxon>Cricetidae</taxon>
        <taxon>Arvicolinae</taxon>
        <taxon>Myodes</taxon>
    </lineage>
</organism>
<sequence length="101" mass="10694">MHRVKAGVGGCELLHRAVQLLQEKPGGVRIYFHQVEEDAVERGLHEQGRTGTISQAAAAVPSRDVFIWAAAEGPRPSSGTGPLCLQAQSITTLIPETPLAG</sequence>
<dbReference type="EMBL" id="JBBHLL010000029">
    <property type="protein sequence ID" value="KAK7827726.1"/>
    <property type="molecule type" value="Genomic_DNA"/>
</dbReference>
<evidence type="ECO:0000313" key="2">
    <source>
        <dbReference type="Proteomes" id="UP001488838"/>
    </source>
</evidence>
<protein>
    <submittedName>
        <fullName evidence="1">Uncharacterized protein</fullName>
    </submittedName>
</protein>
<dbReference type="Proteomes" id="UP001488838">
    <property type="component" value="Unassembled WGS sequence"/>
</dbReference>